<protein>
    <submittedName>
        <fullName evidence="2">ABC transporter, substrate-binding protein, family 5</fullName>
    </submittedName>
</protein>
<organism evidence="2 3">
    <name type="scientific">Pseudomonas putida</name>
    <name type="common">Arthrobacter siderocapsulatus</name>
    <dbReference type="NCBI Taxonomy" id="303"/>
    <lineage>
        <taxon>Bacteria</taxon>
        <taxon>Pseudomonadati</taxon>
        <taxon>Pseudomonadota</taxon>
        <taxon>Gammaproteobacteria</taxon>
        <taxon>Pseudomonadales</taxon>
        <taxon>Pseudomonadaceae</taxon>
        <taxon>Pseudomonas</taxon>
    </lineage>
</organism>
<dbReference type="AlphaFoldDB" id="A0A1L7NE07"/>
<evidence type="ECO:0000313" key="3">
    <source>
        <dbReference type="Proteomes" id="UP000218731"/>
    </source>
</evidence>
<dbReference type="Proteomes" id="UP000218731">
    <property type="component" value="Chromosome 1"/>
</dbReference>
<accession>A0A1L7NE07</accession>
<feature type="region of interest" description="Disordered" evidence="1">
    <location>
        <begin position="1"/>
        <end position="37"/>
    </location>
</feature>
<evidence type="ECO:0000313" key="2">
    <source>
        <dbReference type="EMBL" id="BAW23642.1"/>
    </source>
</evidence>
<reference evidence="2 3" key="1">
    <citation type="submission" date="2015-11" db="EMBL/GenBank/DDBJ databases">
        <title>Complete genome sequencing of a biphenyl-degrading bacterium, Pseudomonas putida KF715 (=NBRC110667).</title>
        <authorList>
            <person name="Suenaga H."/>
            <person name="Fujihara N."/>
            <person name="Watanabe T."/>
            <person name="Hirose J."/>
            <person name="Kimura N."/>
            <person name="Yamazoe A."/>
            <person name="Hosoyama A."/>
            <person name="Shimodaira J."/>
            <person name="Furukawa K."/>
        </authorList>
    </citation>
    <scope>NUCLEOTIDE SEQUENCE [LARGE SCALE GENOMIC DNA]</scope>
    <source>
        <strain evidence="2 3">KF715</strain>
    </source>
</reference>
<sequence length="68" mass="6660">MLDGVTGGDQPGADKADCGGDAQAGVGSGQAVKSHGASFTGGVATTLDRLRAVSASRAYKGTVHMLIL</sequence>
<proteinExistence type="predicted"/>
<evidence type="ECO:0000256" key="1">
    <source>
        <dbReference type="SAM" id="MobiDB-lite"/>
    </source>
</evidence>
<gene>
    <name evidence="2" type="ORF">KF715C_ch30690</name>
</gene>
<dbReference type="EMBL" id="AP015029">
    <property type="protein sequence ID" value="BAW23642.1"/>
    <property type="molecule type" value="Genomic_DNA"/>
</dbReference>
<feature type="compositionally biased region" description="Gly residues" evidence="1">
    <location>
        <begin position="1"/>
        <end position="10"/>
    </location>
</feature>
<name>A0A1L7NE07_PSEPU</name>